<reference evidence="3 4" key="1">
    <citation type="submission" date="2016-10" db="EMBL/GenBank/DDBJ databases">
        <authorList>
            <person name="de Groot N.N."/>
        </authorList>
    </citation>
    <scope>NUCLEOTIDE SEQUENCE [LARGE SCALE GENOMIC DNA]</scope>
    <source>
        <strain evidence="3 4">CGMCC 1.5012</strain>
    </source>
</reference>
<dbReference type="Gene3D" id="3.40.50.1820">
    <property type="entry name" value="alpha/beta hydrolase"/>
    <property type="match status" value="1"/>
</dbReference>
<keyword evidence="1" id="KW-0812">Transmembrane</keyword>
<gene>
    <name evidence="3" type="ORF">SAMN05192585_13022</name>
</gene>
<dbReference type="InterPro" id="IPR029058">
    <property type="entry name" value="AB_hydrolase_fold"/>
</dbReference>
<dbReference type="InterPro" id="IPR000073">
    <property type="entry name" value="AB_hydrolase_1"/>
</dbReference>
<keyword evidence="1" id="KW-0472">Membrane</keyword>
<keyword evidence="1" id="KW-1133">Transmembrane helix</keyword>
<dbReference type="SUPFAM" id="SSF53474">
    <property type="entry name" value="alpha/beta-Hydrolases"/>
    <property type="match status" value="1"/>
</dbReference>
<dbReference type="Pfam" id="PF00561">
    <property type="entry name" value="Abhydrolase_1"/>
    <property type="match status" value="1"/>
</dbReference>
<dbReference type="InterPro" id="IPR052920">
    <property type="entry name" value="DNA-binding_regulatory"/>
</dbReference>
<dbReference type="PANTHER" id="PTHR43358:SF4">
    <property type="entry name" value="ALPHA_BETA HYDROLASE FOLD-1 DOMAIN-CONTAINING PROTEIN"/>
    <property type="match status" value="1"/>
</dbReference>
<dbReference type="RefSeq" id="WP_092641917.1">
    <property type="nucleotide sequence ID" value="NZ_FNID01000030.1"/>
</dbReference>
<dbReference type="OrthoDB" id="9776685at2"/>
<organism evidence="3 4">
    <name type="scientific">Acetanaerobacterium elongatum</name>
    <dbReference type="NCBI Taxonomy" id="258515"/>
    <lineage>
        <taxon>Bacteria</taxon>
        <taxon>Bacillati</taxon>
        <taxon>Bacillota</taxon>
        <taxon>Clostridia</taxon>
        <taxon>Eubacteriales</taxon>
        <taxon>Oscillospiraceae</taxon>
        <taxon>Acetanaerobacterium</taxon>
    </lineage>
</organism>
<name>A0A1H0DU47_9FIRM</name>
<dbReference type="AlphaFoldDB" id="A0A1H0DU47"/>
<protein>
    <recommendedName>
        <fullName evidence="2">AB hydrolase-1 domain-containing protein</fullName>
    </recommendedName>
</protein>
<proteinExistence type="predicted"/>
<keyword evidence="4" id="KW-1185">Reference proteome</keyword>
<dbReference type="Proteomes" id="UP000199182">
    <property type="component" value="Unassembled WGS sequence"/>
</dbReference>
<dbReference type="STRING" id="258515.SAMN05192585_13022"/>
<dbReference type="PANTHER" id="PTHR43358">
    <property type="entry name" value="ALPHA/BETA-HYDROLASE"/>
    <property type="match status" value="1"/>
</dbReference>
<feature type="domain" description="AB hydrolase-1" evidence="2">
    <location>
        <begin position="84"/>
        <end position="191"/>
    </location>
</feature>
<accession>A0A1H0DU47</accession>
<evidence type="ECO:0000313" key="4">
    <source>
        <dbReference type="Proteomes" id="UP000199182"/>
    </source>
</evidence>
<evidence type="ECO:0000256" key="1">
    <source>
        <dbReference type="SAM" id="Phobius"/>
    </source>
</evidence>
<evidence type="ECO:0000313" key="3">
    <source>
        <dbReference type="EMBL" id="SDN73579.1"/>
    </source>
</evidence>
<sequence length="301" mass="34273">MNTPLIVISIIGGVVLILWAATALIFHFIFAMKKQTEAESANILKQKNIPSTDELPLEKLTVQSENGLRLSGYYVNQYPESKRVVIVVHGYRANHMMALQYAPIFIQNGYNVLVYDQRAHGKSEGRFPTYGLYESRDLHRWVQLLQERLGNDCEIGLMGHSLGGATALCYPSLNQNIRFIVADCTFATLRTFISGRLQRYHVPVKLFYPLVRRMVRRRCGFVLDAVNPIETALNEGRSIPVLFIHSKGDHIIDCCGAEEMFQKRGNPHDRLYIHKYAAHPDVYAADPDAYMRAVDEFLNNI</sequence>
<dbReference type="EMBL" id="FNID01000030">
    <property type="protein sequence ID" value="SDN73579.1"/>
    <property type="molecule type" value="Genomic_DNA"/>
</dbReference>
<feature type="transmembrane region" description="Helical" evidence="1">
    <location>
        <begin position="6"/>
        <end position="30"/>
    </location>
</feature>
<evidence type="ECO:0000259" key="2">
    <source>
        <dbReference type="Pfam" id="PF00561"/>
    </source>
</evidence>